<keyword evidence="11" id="KW-1185">Reference proteome</keyword>
<dbReference type="InterPro" id="IPR030679">
    <property type="entry name" value="ABC_ATPase_HisP-typ"/>
</dbReference>
<dbReference type="KEGG" id="ifn:GM661_00155"/>
<evidence type="ECO:0000256" key="5">
    <source>
        <dbReference type="ARBA" id="ARBA00022741"/>
    </source>
</evidence>
<name>A0A8A7KF38_9FIRM</name>
<proteinExistence type="inferred from homology"/>
<keyword evidence="6 10" id="KW-0067">ATP-binding</keyword>
<evidence type="ECO:0000256" key="1">
    <source>
        <dbReference type="ARBA" id="ARBA00004202"/>
    </source>
</evidence>
<dbReference type="InterPro" id="IPR017871">
    <property type="entry name" value="ABC_transporter-like_CS"/>
</dbReference>
<keyword evidence="4" id="KW-1003">Cell membrane</keyword>
<dbReference type="PIRSF" id="PIRSF039085">
    <property type="entry name" value="ABC_ATPase_HisP"/>
    <property type="match status" value="1"/>
</dbReference>
<dbReference type="PANTHER" id="PTHR43166">
    <property type="entry name" value="AMINO ACID IMPORT ATP-BINDING PROTEIN"/>
    <property type="match status" value="1"/>
</dbReference>
<dbReference type="InterPro" id="IPR027417">
    <property type="entry name" value="P-loop_NTPase"/>
</dbReference>
<evidence type="ECO:0000256" key="8">
    <source>
        <dbReference type="ARBA" id="ARBA00023136"/>
    </source>
</evidence>
<evidence type="ECO:0000256" key="4">
    <source>
        <dbReference type="ARBA" id="ARBA00022475"/>
    </source>
</evidence>
<protein>
    <submittedName>
        <fullName evidence="10">ATP-binding cassette domain-containing protein</fullName>
    </submittedName>
</protein>
<evidence type="ECO:0000256" key="3">
    <source>
        <dbReference type="ARBA" id="ARBA00022448"/>
    </source>
</evidence>
<evidence type="ECO:0000256" key="7">
    <source>
        <dbReference type="ARBA" id="ARBA00022970"/>
    </source>
</evidence>
<dbReference type="InterPro" id="IPR050086">
    <property type="entry name" value="MetN_ABC_transporter-like"/>
</dbReference>
<gene>
    <name evidence="10" type="ORF">GM661_00155</name>
</gene>
<feature type="domain" description="ABC transporter" evidence="9">
    <location>
        <begin position="7"/>
        <end position="240"/>
    </location>
</feature>
<evidence type="ECO:0000259" key="9">
    <source>
        <dbReference type="PROSITE" id="PS50893"/>
    </source>
</evidence>
<organism evidence="10 11">
    <name type="scientific">Iocasia fonsfrigidae</name>
    <dbReference type="NCBI Taxonomy" id="2682810"/>
    <lineage>
        <taxon>Bacteria</taxon>
        <taxon>Bacillati</taxon>
        <taxon>Bacillota</taxon>
        <taxon>Clostridia</taxon>
        <taxon>Halanaerobiales</taxon>
        <taxon>Halanaerobiaceae</taxon>
        <taxon>Iocasia</taxon>
    </lineage>
</organism>
<dbReference type="Gene3D" id="3.40.50.300">
    <property type="entry name" value="P-loop containing nucleotide triphosphate hydrolases"/>
    <property type="match status" value="1"/>
</dbReference>
<dbReference type="SUPFAM" id="SSF52540">
    <property type="entry name" value="P-loop containing nucleoside triphosphate hydrolases"/>
    <property type="match status" value="1"/>
</dbReference>
<comment type="subcellular location">
    <subcellularLocation>
        <location evidence="1">Cell membrane</location>
        <topology evidence="1">Peripheral membrane protein</topology>
    </subcellularLocation>
</comment>
<dbReference type="PANTHER" id="PTHR43166:SF9">
    <property type="entry name" value="GLUTAMATE_ASPARTATE IMPORT ATP-BINDING PROTEIN GLTL"/>
    <property type="match status" value="1"/>
</dbReference>
<keyword evidence="3" id="KW-0813">Transport</keyword>
<dbReference type="RefSeq" id="WP_330165237.1">
    <property type="nucleotide sequence ID" value="NZ_CP046640.1"/>
</dbReference>
<dbReference type="CDD" id="cd03262">
    <property type="entry name" value="ABC_HisP_GlnQ"/>
    <property type="match status" value="1"/>
</dbReference>
<sequence length="252" mass="28004">MSQNTILRIENLYKSFGDNEVLKGISLSLNKGETKVIVGPSGTGKSTILNNINMLVPPDKGDIYLEDINITKTNDIHKVRQEIGFVFQDFGLFDHLTAKGNVMIGLTKVKKMDKKDAEELAEFELERVGLSDFADSYPAQLSGGQKQRVGIARALAMQPKLILFDEPTSALDPELTGEVLNVMKNLAEEGMTMLIVSHEMAFARSVSDEIIFMEKGSIVEQGPPEKLFNNPVEVRTKEFLLKLTEMYSESDS</sequence>
<dbReference type="PROSITE" id="PS00211">
    <property type="entry name" value="ABC_TRANSPORTER_1"/>
    <property type="match status" value="1"/>
</dbReference>
<evidence type="ECO:0000256" key="2">
    <source>
        <dbReference type="ARBA" id="ARBA00005417"/>
    </source>
</evidence>
<dbReference type="PROSITE" id="PS50893">
    <property type="entry name" value="ABC_TRANSPORTER_2"/>
    <property type="match status" value="1"/>
</dbReference>
<dbReference type="GO" id="GO:0015424">
    <property type="term" value="F:ABC-type amino acid transporter activity"/>
    <property type="evidence" value="ECO:0007669"/>
    <property type="project" value="InterPro"/>
</dbReference>
<dbReference type="InterPro" id="IPR003439">
    <property type="entry name" value="ABC_transporter-like_ATP-bd"/>
</dbReference>
<keyword evidence="5" id="KW-0547">Nucleotide-binding</keyword>
<reference evidence="10" key="1">
    <citation type="submission" date="2019-12" db="EMBL/GenBank/DDBJ databases">
        <authorList>
            <person name="zhang j."/>
            <person name="sun C.M."/>
        </authorList>
    </citation>
    <scope>NUCLEOTIDE SEQUENCE</scope>
    <source>
        <strain evidence="10">NS-1</strain>
    </source>
</reference>
<dbReference type="Pfam" id="PF00005">
    <property type="entry name" value="ABC_tran"/>
    <property type="match status" value="1"/>
</dbReference>
<evidence type="ECO:0000313" key="11">
    <source>
        <dbReference type="Proteomes" id="UP000665020"/>
    </source>
</evidence>
<dbReference type="EMBL" id="CP046640">
    <property type="protein sequence ID" value="QTL96492.1"/>
    <property type="molecule type" value="Genomic_DNA"/>
</dbReference>
<accession>A0A8A7KF38</accession>
<dbReference type="InterPro" id="IPR003593">
    <property type="entry name" value="AAA+_ATPase"/>
</dbReference>
<evidence type="ECO:0000313" key="10">
    <source>
        <dbReference type="EMBL" id="QTL96492.1"/>
    </source>
</evidence>
<evidence type="ECO:0000256" key="6">
    <source>
        <dbReference type="ARBA" id="ARBA00022840"/>
    </source>
</evidence>
<dbReference type="Proteomes" id="UP000665020">
    <property type="component" value="Chromosome"/>
</dbReference>
<dbReference type="GO" id="GO:0005524">
    <property type="term" value="F:ATP binding"/>
    <property type="evidence" value="ECO:0007669"/>
    <property type="project" value="UniProtKB-KW"/>
</dbReference>
<dbReference type="GO" id="GO:0005886">
    <property type="term" value="C:plasma membrane"/>
    <property type="evidence" value="ECO:0007669"/>
    <property type="project" value="UniProtKB-SubCell"/>
</dbReference>
<dbReference type="AlphaFoldDB" id="A0A8A7KF38"/>
<dbReference type="GO" id="GO:0016887">
    <property type="term" value="F:ATP hydrolysis activity"/>
    <property type="evidence" value="ECO:0007669"/>
    <property type="project" value="InterPro"/>
</dbReference>
<keyword evidence="8" id="KW-0472">Membrane</keyword>
<dbReference type="SMART" id="SM00382">
    <property type="entry name" value="AAA"/>
    <property type="match status" value="1"/>
</dbReference>
<keyword evidence="7" id="KW-0029">Amino-acid transport</keyword>
<comment type="similarity">
    <text evidence="2">Belongs to the ABC transporter superfamily.</text>
</comment>